<feature type="active site" description="Proton donor/acceptor" evidence="6">
    <location>
        <position position="153"/>
    </location>
</feature>
<evidence type="ECO:0000256" key="2">
    <source>
        <dbReference type="ARBA" id="ARBA00022679"/>
    </source>
</evidence>
<dbReference type="InterPro" id="IPR004372">
    <property type="entry name" value="Ac/propionate_kinase"/>
</dbReference>
<keyword evidence="6" id="KW-0479">Metal-binding</keyword>
<feature type="site" description="Transition state stabilizer" evidence="6">
    <location>
        <position position="245"/>
    </location>
</feature>
<comment type="cofactor">
    <cofactor evidence="6">
        <name>Mg(2+)</name>
        <dbReference type="ChEBI" id="CHEBI:18420"/>
    </cofactor>
    <cofactor evidence="6">
        <name>Mn(2+)</name>
        <dbReference type="ChEBI" id="CHEBI:29035"/>
    </cofactor>
    <text evidence="6">Mg(2+). Can also accept Mn(2+).</text>
</comment>
<evidence type="ECO:0000256" key="4">
    <source>
        <dbReference type="ARBA" id="ARBA00022777"/>
    </source>
</evidence>
<comment type="subunit">
    <text evidence="6">Homodimer.</text>
</comment>
<gene>
    <name evidence="6" type="primary">ackA</name>
    <name evidence="8" type="ORF">OO013_10225</name>
</gene>
<evidence type="ECO:0000313" key="8">
    <source>
        <dbReference type="EMBL" id="MCX2744244.1"/>
    </source>
</evidence>
<feature type="binding site" evidence="6">
    <location>
        <position position="388"/>
    </location>
    <ligand>
        <name>Mg(2+)</name>
        <dbReference type="ChEBI" id="CHEBI:18420"/>
    </ligand>
</feature>
<keyword evidence="5 6" id="KW-0067">ATP-binding</keyword>
<accession>A0ABT3RR54</accession>
<feature type="binding site" evidence="6">
    <location>
        <begin position="212"/>
        <end position="216"/>
    </location>
    <ligand>
        <name>ATP</name>
        <dbReference type="ChEBI" id="CHEBI:30616"/>
    </ligand>
</feature>
<dbReference type="PROSITE" id="PS01075">
    <property type="entry name" value="ACETATE_KINASE_1"/>
    <property type="match status" value="1"/>
</dbReference>
<comment type="pathway">
    <text evidence="6">Metabolic intermediate biosynthesis; acetyl-CoA biosynthesis; acetyl-CoA from acetate: step 1/2.</text>
</comment>
<protein>
    <recommendedName>
        <fullName evidence="6">Acetate kinase</fullName>
        <ecNumber evidence="6">2.7.2.1</ecNumber>
    </recommendedName>
    <alternativeName>
        <fullName evidence="6">Acetokinase</fullName>
    </alternativeName>
</protein>
<dbReference type="EMBL" id="JAPFQN010000005">
    <property type="protein sequence ID" value="MCX2744244.1"/>
    <property type="molecule type" value="Genomic_DNA"/>
</dbReference>
<feature type="binding site" evidence="6">
    <location>
        <position position="7"/>
    </location>
    <ligand>
        <name>Mg(2+)</name>
        <dbReference type="ChEBI" id="CHEBI:18420"/>
    </ligand>
</feature>
<evidence type="ECO:0000256" key="5">
    <source>
        <dbReference type="ARBA" id="ARBA00022840"/>
    </source>
</evidence>
<dbReference type="CDD" id="cd24010">
    <property type="entry name" value="ASKHA_NBD_AcK_PK"/>
    <property type="match status" value="1"/>
</dbReference>
<dbReference type="PIRSF" id="PIRSF000722">
    <property type="entry name" value="Acetate_prop_kin"/>
    <property type="match status" value="1"/>
</dbReference>
<feature type="binding site" evidence="6">
    <location>
        <position position="14"/>
    </location>
    <ligand>
        <name>ATP</name>
        <dbReference type="ChEBI" id="CHEBI:30616"/>
    </ligand>
</feature>
<dbReference type="GO" id="GO:0016301">
    <property type="term" value="F:kinase activity"/>
    <property type="evidence" value="ECO:0007669"/>
    <property type="project" value="UniProtKB-KW"/>
</dbReference>
<keyword evidence="6" id="KW-0460">Magnesium</keyword>
<dbReference type="HAMAP" id="MF_00020">
    <property type="entry name" value="Acetate_kinase"/>
    <property type="match status" value="1"/>
</dbReference>
<comment type="catalytic activity">
    <reaction evidence="6">
        <text>acetate + ATP = acetyl phosphate + ADP</text>
        <dbReference type="Rhea" id="RHEA:11352"/>
        <dbReference type="ChEBI" id="CHEBI:22191"/>
        <dbReference type="ChEBI" id="CHEBI:30089"/>
        <dbReference type="ChEBI" id="CHEBI:30616"/>
        <dbReference type="ChEBI" id="CHEBI:456216"/>
        <dbReference type="EC" id="2.7.2.1"/>
    </reaction>
</comment>
<dbReference type="InterPro" id="IPR043129">
    <property type="entry name" value="ATPase_NBD"/>
</dbReference>
<dbReference type="NCBIfam" id="TIGR00016">
    <property type="entry name" value="ackA"/>
    <property type="match status" value="1"/>
</dbReference>
<comment type="function">
    <text evidence="6">Catalyzes the formation of acetyl phosphate from acetate and ATP. Can also catalyze the reverse reaction.</text>
</comment>
<evidence type="ECO:0000313" key="9">
    <source>
        <dbReference type="Proteomes" id="UP001209885"/>
    </source>
</evidence>
<keyword evidence="6" id="KW-0963">Cytoplasm</keyword>
<keyword evidence="9" id="KW-1185">Reference proteome</keyword>
<dbReference type="RefSeq" id="WP_266056709.1">
    <property type="nucleotide sequence ID" value="NZ_JAPFQN010000005.1"/>
</dbReference>
<keyword evidence="3 6" id="KW-0547">Nucleotide-binding</keyword>
<dbReference type="Gene3D" id="3.30.420.40">
    <property type="match status" value="2"/>
</dbReference>
<feature type="binding site" evidence="6">
    <location>
        <begin position="286"/>
        <end position="288"/>
    </location>
    <ligand>
        <name>ATP</name>
        <dbReference type="ChEBI" id="CHEBI:30616"/>
    </ligand>
</feature>
<organism evidence="8 9">
    <name type="scientific">Mangrovivirga halotolerans</name>
    <dbReference type="NCBI Taxonomy" id="2993936"/>
    <lineage>
        <taxon>Bacteria</taxon>
        <taxon>Pseudomonadati</taxon>
        <taxon>Bacteroidota</taxon>
        <taxon>Cytophagia</taxon>
        <taxon>Cytophagales</taxon>
        <taxon>Mangrovivirgaceae</taxon>
        <taxon>Mangrovivirga</taxon>
    </lineage>
</organism>
<name>A0ABT3RR54_9BACT</name>
<dbReference type="Proteomes" id="UP001209885">
    <property type="component" value="Unassembled WGS sequence"/>
</dbReference>
<reference evidence="8 9" key="1">
    <citation type="submission" date="2022-11" db="EMBL/GenBank/DDBJ databases">
        <title>The characterization of three novel Bacteroidetes species and genomic analysis of their roles in tidal elemental geochemical cycles.</title>
        <authorList>
            <person name="Ma K."/>
        </authorList>
    </citation>
    <scope>NUCLEOTIDE SEQUENCE [LARGE SCALE GENOMIC DNA]</scope>
    <source>
        <strain evidence="8 9">M17</strain>
    </source>
</reference>
<sequence>MKILVLNSGSSSIKYKLFDIYNSSFDVLAEGMVDRLGQEGSVLKYDRRVEDNIISEKLEREIKDHRDGLKQISDLLIDPKIGVLESSEDLNAIGHRIVHGGEKFSGQMVIDQEVKNQIKSLFDLAPLHNPPNYTGIEVCEEVFPGIPQVGVFDTAFHQTIPEVAYRYAIPESWYTDHHIRAYGFHGTSHRYVTEKAREFLGNANSKKIITLHLGNGASMAAIKDGQCVDTSMGFSPLAGLIMGTRSGDLDPSVPIYMINNHNLSAGEVDKILNKESGLYGIGGDSDMRDLEQRMKKGDKSASLAINMYTYRIKQYIGNFTAIMNGLDTLVFTAGVGENSDFIRKEICRNLDYFGIELDKNLNSNRSEMVRKINSENSKINILIVPTNEELAIAQRTYDVLER</sequence>
<dbReference type="Pfam" id="PF00871">
    <property type="entry name" value="Acetate_kinase"/>
    <property type="match status" value="1"/>
</dbReference>
<feature type="site" description="Transition state stabilizer" evidence="6">
    <location>
        <position position="185"/>
    </location>
</feature>
<dbReference type="PANTHER" id="PTHR21060:SF15">
    <property type="entry name" value="ACETATE KINASE-RELATED"/>
    <property type="match status" value="1"/>
</dbReference>
<evidence type="ECO:0000256" key="6">
    <source>
        <dbReference type="HAMAP-Rule" id="MF_00020"/>
    </source>
</evidence>
<dbReference type="SUPFAM" id="SSF53067">
    <property type="entry name" value="Actin-like ATPase domain"/>
    <property type="match status" value="2"/>
</dbReference>
<dbReference type="EC" id="2.7.2.1" evidence="6"/>
<keyword evidence="2 6" id="KW-0808">Transferase</keyword>
<dbReference type="PROSITE" id="PS01076">
    <property type="entry name" value="ACETATE_KINASE_2"/>
    <property type="match status" value="1"/>
</dbReference>
<keyword evidence="4 6" id="KW-0418">Kinase</keyword>
<evidence type="ECO:0000256" key="1">
    <source>
        <dbReference type="ARBA" id="ARBA00008748"/>
    </source>
</evidence>
<comment type="subcellular location">
    <subcellularLocation>
        <location evidence="6">Cytoplasm</location>
    </subcellularLocation>
</comment>
<comment type="caution">
    <text evidence="8">The sequence shown here is derived from an EMBL/GenBank/DDBJ whole genome shotgun (WGS) entry which is preliminary data.</text>
</comment>
<comment type="similarity">
    <text evidence="1 6 7">Belongs to the acetokinase family.</text>
</comment>
<dbReference type="PANTHER" id="PTHR21060">
    <property type="entry name" value="ACETATE KINASE"/>
    <property type="match status" value="1"/>
</dbReference>
<proteinExistence type="inferred from homology"/>
<dbReference type="PRINTS" id="PR00471">
    <property type="entry name" value="ACETATEKNASE"/>
</dbReference>
<evidence type="ECO:0000256" key="7">
    <source>
        <dbReference type="RuleBase" id="RU003835"/>
    </source>
</evidence>
<dbReference type="InterPro" id="IPR023865">
    <property type="entry name" value="Aliphatic_acid_kinase_CS"/>
</dbReference>
<evidence type="ECO:0000256" key="3">
    <source>
        <dbReference type="ARBA" id="ARBA00022741"/>
    </source>
</evidence>
<feature type="binding site" evidence="6">
    <location>
        <begin position="334"/>
        <end position="338"/>
    </location>
    <ligand>
        <name>ATP</name>
        <dbReference type="ChEBI" id="CHEBI:30616"/>
    </ligand>
</feature>
<dbReference type="InterPro" id="IPR000890">
    <property type="entry name" value="Aliphatic_acid_kin_short-chain"/>
</dbReference>
<feature type="binding site" evidence="6">
    <location>
        <position position="96"/>
    </location>
    <ligand>
        <name>substrate</name>
    </ligand>
</feature>